<dbReference type="FunFam" id="3.10.20.30:FF:000002">
    <property type="entry name" value="GTP pyrophosphokinase (RelA/SpoT)"/>
    <property type="match status" value="1"/>
</dbReference>
<evidence type="ECO:0000256" key="4">
    <source>
        <dbReference type="ARBA" id="ARBA00032407"/>
    </source>
</evidence>
<dbReference type="FunFam" id="3.30.460.10:FF:000001">
    <property type="entry name" value="GTP pyrophosphokinase RelA"/>
    <property type="match status" value="1"/>
</dbReference>
<dbReference type="SMART" id="SM00954">
    <property type="entry name" value="RelA_SpoT"/>
    <property type="match status" value="1"/>
</dbReference>
<dbReference type="EMBL" id="BMYV01000001">
    <property type="protein sequence ID" value="GGX59292.1"/>
    <property type="molecule type" value="Genomic_DNA"/>
</dbReference>
<dbReference type="EC" id="2.7.6.5" evidence="1"/>
<evidence type="ECO:0000256" key="6">
    <source>
        <dbReference type="RuleBase" id="RU003847"/>
    </source>
</evidence>
<dbReference type="Gene3D" id="3.10.20.30">
    <property type="match status" value="1"/>
</dbReference>
<accession>A0A918ND59</accession>
<evidence type="ECO:0000313" key="10">
    <source>
        <dbReference type="EMBL" id="GGX59292.1"/>
    </source>
</evidence>
<dbReference type="GO" id="GO:0008893">
    <property type="term" value="F:guanosine-3',5'-bis(diphosphate) 3'-diphosphatase activity"/>
    <property type="evidence" value="ECO:0007669"/>
    <property type="project" value="TreeGrafter"/>
</dbReference>
<dbReference type="InterPro" id="IPR003607">
    <property type="entry name" value="HD/PDEase_dom"/>
</dbReference>
<dbReference type="SUPFAM" id="SSF109604">
    <property type="entry name" value="HD-domain/PDEase-like"/>
    <property type="match status" value="1"/>
</dbReference>
<dbReference type="PANTHER" id="PTHR21262">
    <property type="entry name" value="GUANOSINE-3',5'-BIS DIPHOSPHATE 3'-PYROPHOSPHOHYDROLASE"/>
    <property type="match status" value="1"/>
</dbReference>
<evidence type="ECO:0000313" key="11">
    <source>
        <dbReference type="Proteomes" id="UP000600865"/>
    </source>
</evidence>
<comment type="catalytic activity">
    <reaction evidence="5">
        <text>GTP + ATP = guanosine 3'-diphosphate 5'-triphosphate + AMP</text>
        <dbReference type="Rhea" id="RHEA:22088"/>
        <dbReference type="ChEBI" id="CHEBI:30616"/>
        <dbReference type="ChEBI" id="CHEBI:37565"/>
        <dbReference type="ChEBI" id="CHEBI:142410"/>
        <dbReference type="ChEBI" id="CHEBI:456215"/>
        <dbReference type="EC" id="2.7.6.5"/>
    </reaction>
</comment>
<dbReference type="GO" id="GO:0005886">
    <property type="term" value="C:plasma membrane"/>
    <property type="evidence" value="ECO:0007669"/>
    <property type="project" value="TreeGrafter"/>
</dbReference>
<dbReference type="InterPro" id="IPR004095">
    <property type="entry name" value="TGS"/>
</dbReference>
<dbReference type="InterPro" id="IPR033655">
    <property type="entry name" value="TGS_RelA/SpoT"/>
</dbReference>
<organism evidence="10 11">
    <name type="scientific">Litorimonas cladophorae</name>
    <dbReference type="NCBI Taxonomy" id="1220491"/>
    <lineage>
        <taxon>Bacteria</taxon>
        <taxon>Pseudomonadati</taxon>
        <taxon>Pseudomonadota</taxon>
        <taxon>Alphaproteobacteria</taxon>
        <taxon>Maricaulales</taxon>
        <taxon>Robiginitomaculaceae</taxon>
    </lineage>
</organism>
<gene>
    <name evidence="10" type="primary">spoT</name>
    <name evidence="10" type="ORF">GCM10011309_06180</name>
</gene>
<dbReference type="InterPro" id="IPR007685">
    <property type="entry name" value="RelA_SpoT"/>
</dbReference>
<evidence type="ECO:0000259" key="8">
    <source>
        <dbReference type="PROSITE" id="PS51831"/>
    </source>
</evidence>
<feature type="domain" description="ACT" evidence="7">
    <location>
        <begin position="664"/>
        <end position="738"/>
    </location>
</feature>
<dbReference type="SUPFAM" id="SSF81271">
    <property type="entry name" value="TGS-like"/>
    <property type="match status" value="1"/>
</dbReference>
<dbReference type="FunFam" id="1.10.3210.10:FF:000001">
    <property type="entry name" value="GTP pyrophosphokinase RelA"/>
    <property type="match status" value="1"/>
</dbReference>
<proteinExistence type="inferred from homology"/>
<dbReference type="Gene3D" id="1.10.3210.10">
    <property type="entry name" value="Hypothetical protein af1432"/>
    <property type="match status" value="1"/>
</dbReference>
<dbReference type="InterPro" id="IPR012675">
    <property type="entry name" value="Beta-grasp_dom_sf"/>
</dbReference>
<name>A0A918ND59_9PROT</name>
<dbReference type="GO" id="GO:0015949">
    <property type="term" value="P:nucleobase-containing small molecule interconversion"/>
    <property type="evidence" value="ECO:0007669"/>
    <property type="project" value="UniProtKB-ARBA"/>
</dbReference>
<comment type="function">
    <text evidence="6">In eubacteria ppGpp (guanosine 3'-diphosphate 5'-diphosphate) is a mediator of the stringent response that coordinates a variety of cellular activities in response to changes in nutritional abundance.</text>
</comment>
<dbReference type="Gene3D" id="3.30.460.10">
    <property type="entry name" value="Beta Polymerase, domain 2"/>
    <property type="match status" value="1"/>
</dbReference>
<evidence type="ECO:0000256" key="1">
    <source>
        <dbReference type="ARBA" id="ARBA00013251"/>
    </source>
</evidence>
<evidence type="ECO:0000256" key="3">
    <source>
        <dbReference type="ARBA" id="ARBA00029754"/>
    </source>
</evidence>
<evidence type="ECO:0000259" key="7">
    <source>
        <dbReference type="PROSITE" id="PS51671"/>
    </source>
</evidence>
<keyword evidence="11" id="KW-1185">Reference proteome</keyword>
<comment type="caution">
    <text evidence="10">The sequence shown here is derived from an EMBL/GenBank/DDBJ whole genome shotgun (WGS) entry which is preliminary data.</text>
</comment>
<dbReference type="GO" id="GO:0042594">
    <property type="term" value="P:response to starvation"/>
    <property type="evidence" value="ECO:0007669"/>
    <property type="project" value="TreeGrafter"/>
</dbReference>
<dbReference type="SUPFAM" id="SSF81301">
    <property type="entry name" value="Nucleotidyltransferase"/>
    <property type="match status" value="1"/>
</dbReference>
<protein>
    <recommendedName>
        <fullName evidence="2">GTP pyrophosphokinase rsh</fullName>
        <ecNumber evidence="1">2.7.6.5</ecNumber>
    </recommendedName>
    <alternativeName>
        <fullName evidence="4">(p)ppGpp synthase</fullName>
    </alternativeName>
    <alternativeName>
        <fullName evidence="3">ATP:GTP 3'-pyrophosphotransferase</fullName>
    </alternativeName>
</protein>
<dbReference type="NCBIfam" id="TIGR00691">
    <property type="entry name" value="spoT_relA"/>
    <property type="match status" value="1"/>
</dbReference>
<dbReference type="InterPro" id="IPR004811">
    <property type="entry name" value="RelA/Spo_fam"/>
</dbReference>
<dbReference type="InterPro" id="IPR045600">
    <property type="entry name" value="RelA/SpoT_AH_RIS"/>
</dbReference>
<dbReference type="CDD" id="cd00077">
    <property type="entry name" value="HDc"/>
    <property type="match status" value="1"/>
</dbReference>
<dbReference type="Pfam" id="PF13328">
    <property type="entry name" value="HD_4"/>
    <property type="match status" value="1"/>
</dbReference>
<dbReference type="PROSITE" id="PS51880">
    <property type="entry name" value="TGS"/>
    <property type="match status" value="1"/>
</dbReference>
<dbReference type="InterPro" id="IPR002912">
    <property type="entry name" value="ACT_dom"/>
</dbReference>
<dbReference type="GO" id="GO:0008728">
    <property type="term" value="F:GTP diphosphokinase activity"/>
    <property type="evidence" value="ECO:0007669"/>
    <property type="project" value="UniProtKB-EC"/>
</dbReference>
<dbReference type="RefSeq" id="WP_189581138.1">
    <property type="nucleotide sequence ID" value="NZ_BMYV01000001.1"/>
</dbReference>
<dbReference type="SMART" id="SM00471">
    <property type="entry name" value="HDc"/>
    <property type="match status" value="1"/>
</dbReference>
<dbReference type="InterPro" id="IPR012676">
    <property type="entry name" value="TGS-like"/>
</dbReference>
<dbReference type="GO" id="GO:0015969">
    <property type="term" value="P:guanosine tetraphosphate metabolic process"/>
    <property type="evidence" value="ECO:0007669"/>
    <property type="project" value="InterPro"/>
</dbReference>
<dbReference type="InterPro" id="IPR045865">
    <property type="entry name" value="ACT-like_dom_sf"/>
</dbReference>
<dbReference type="CDD" id="cd01668">
    <property type="entry name" value="TGS_RSH"/>
    <property type="match status" value="1"/>
</dbReference>
<dbReference type="Pfam" id="PF19296">
    <property type="entry name" value="RelA_AH_RIS"/>
    <property type="match status" value="2"/>
</dbReference>
<evidence type="ECO:0000256" key="5">
    <source>
        <dbReference type="ARBA" id="ARBA00048244"/>
    </source>
</evidence>
<evidence type="ECO:0000259" key="9">
    <source>
        <dbReference type="PROSITE" id="PS51880"/>
    </source>
</evidence>
<dbReference type="Pfam" id="PF13291">
    <property type="entry name" value="ACT_4"/>
    <property type="match status" value="1"/>
</dbReference>
<dbReference type="PROSITE" id="PS51671">
    <property type="entry name" value="ACT"/>
    <property type="match status" value="1"/>
</dbReference>
<dbReference type="Pfam" id="PF04607">
    <property type="entry name" value="RelA_SpoT"/>
    <property type="match status" value="1"/>
</dbReference>
<feature type="domain" description="TGS" evidence="9">
    <location>
        <begin position="407"/>
        <end position="472"/>
    </location>
</feature>
<dbReference type="PROSITE" id="PS51831">
    <property type="entry name" value="HD"/>
    <property type="match status" value="1"/>
</dbReference>
<comment type="similarity">
    <text evidence="6">Belongs to the relA/spoT family.</text>
</comment>
<dbReference type="Pfam" id="PF02824">
    <property type="entry name" value="TGS"/>
    <property type="match status" value="1"/>
</dbReference>
<feature type="domain" description="HD" evidence="8">
    <location>
        <begin position="60"/>
        <end position="163"/>
    </location>
</feature>
<dbReference type="SUPFAM" id="SSF55021">
    <property type="entry name" value="ACT-like"/>
    <property type="match status" value="1"/>
</dbReference>
<dbReference type="Proteomes" id="UP000600865">
    <property type="component" value="Unassembled WGS sequence"/>
</dbReference>
<dbReference type="InterPro" id="IPR043519">
    <property type="entry name" value="NT_sf"/>
</dbReference>
<dbReference type="Gene3D" id="3.30.70.260">
    <property type="match status" value="1"/>
</dbReference>
<sequence>MSTLVEISQAHKPQRFLRQYELVDLVKKYDPSADEALLNKAYVYSVQAHGQQLRHSGDPYYAHPIEVAGIVASLHLDVATICTALLHDVLEDTDVTVEELAKEFTPEIAELVDGVTKLGQVEMSRPNLSRESAQAENFQKFILAVSKDVRVLLVKLCDRLHNMRTLEFHPKQSSRERIARETLEIFAPLARRIGVDKICSELEDLSFCHINPAAYESIEKRLEVWRSTQGEAISQVFTALKDVLAAGGVEARVYGREKRAYAIWRKLQRQNISFDDVADIYAFRIIVERRETCYQVLGVLHGAFRAMPARFRDFISVPKPNGYQSLHTTIQTSENRRVEIQIRTERMEDVAVRGVAAHWAYKDESYGYDPDRANASGGDPLKRIRPLVEMMEHSGNADEFLDNVKLEMFTDQVFTFTPKGDLIALPRGASPIDFAYAVHTKVGDTCIGAIVNGREVPLRTRLENGDVVKVIRGGAPEPQHGWENIAITGRARQALRRLTRTGESEEFRRIGETLALHAFKREGKSLDVAILTDALKRLKITDEATLYETLGRGELSMNRFIEAVFPGQSTAKREGGVQDLDLIDDESAALYIKGDGLNPGHGLHLAPCCSPLPGDRIIGLQEAGRGIDIHTIDCDELAAKEDRIESWIDLAWRRAANQAASMGRIVATVQHVPGALADVTKIIGESQGNLTNIKTMRRSPTFFDMIIDIEVRDNRHLMSIIAALRASAFVVKVNRTRALPAHLKV</sequence>
<evidence type="ECO:0000256" key="2">
    <source>
        <dbReference type="ARBA" id="ARBA00014315"/>
    </source>
</evidence>
<reference evidence="10 11" key="1">
    <citation type="journal article" date="2014" name="Int. J. Syst. Evol. Microbiol.">
        <title>Complete genome sequence of Corynebacterium casei LMG S-19264T (=DSM 44701T), isolated from a smear-ripened cheese.</title>
        <authorList>
            <consortium name="US DOE Joint Genome Institute (JGI-PGF)"/>
            <person name="Walter F."/>
            <person name="Albersmeier A."/>
            <person name="Kalinowski J."/>
            <person name="Ruckert C."/>
        </authorList>
    </citation>
    <scope>NUCLEOTIDE SEQUENCE [LARGE SCALE GENOMIC DNA]</scope>
    <source>
        <strain evidence="10 11">KCTC 23968</strain>
    </source>
</reference>
<dbReference type="CDD" id="cd05399">
    <property type="entry name" value="NT_Rel-Spo_like"/>
    <property type="match status" value="1"/>
</dbReference>
<dbReference type="AlphaFoldDB" id="A0A918ND59"/>
<dbReference type="InterPro" id="IPR006674">
    <property type="entry name" value="HD_domain"/>
</dbReference>
<dbReference type="CDD" id="cd04876">
    <property type="entry name" value="ACT_RelA-SpoT"/>
    <property type="match status" value="1"/>
</dbReference>
<dbReference type="PANTHER" id="PTHR21262:SF36">
    <property type="entry name" value="BIFUNCTIONAL (P)PPGPP SYNTHASE_HYDROLASE SPOT"/>
    <property type="match status" value="1"/>
</dbReference>